<dbReference type="InterPro" id="IPR015422">
    <property type="entry name" value="PyrdxlP-dep_Trfase_small"/>
</dbReference>
<dbReference type="CDD" id="cd00610">
    <property type="entry name" value="OAT_like"/>
    <property type="match status" value="1"/>
</dbReference>
<organism evidence="6 7">
    <name type="scientific">Prosthecomicrobium pneumaticum</name>
    <dbReference type="NCBI Taxonomy" id="81895"/>
    <lineage>
        <taxon>Bacteria</taxon>
        <taxon>Pseudomonadati</taxon>
        <taxon>Pseudomonadota</taxon>
        <taxon>Alphaproteobacteria</taxon>
        <taxon>Hyphomicrobiales</taxon>
        <taxon>Kaistiaceae</taxon>
        <taxon>Prosthecomicrobium</taxon>
    </lineage>
</organism>
<dbReference type="Gene3D" id="3.90.1150.10">
    <property type="entry name" value="Aspartate Aminotransferase, domain 1"/>
    <property type="match status" value="1"/>
</dbReference>
<dbReference type="SUPFAM" id="SSF53383">
    <property type="entry name" value="PLP-dependent transferases"/>
    <property type="match status" value="1"/>
</dbReference>
<dbReference type="EC" id="2.6.1.-" evidence="6"/>
<dbReference type="EMBL" id="JACHOO010000002">
    <property type="protein sequence ID" value="MBB5752327.1"/>
    <property type="molecule type" value="Genomic_DNA"/>
</dbReference>
<keyword evidence="2 6" id="KW-0032">Aminotransferase</keyword>
<accession>A0A7W9CVX1</accession>
<gene>
    <name evidence="6" type="ORF">GGQ63_001379</name>
</gene>
<dbReference type="Gene3D" id="3.40.640.10">
    <property type="entry name" value="Type I PLP-dependent aspartate aminotransferase-like (Major domain)"/>
    <property type="match status" value="1"/>
</dbReference>
<dbReference type="NCBIfam" id="NF005682">
    <property type="entry name" value="PRK07480.1"/>
    <property type="match status" value="1"/>
</dbReference>
<dbReference type="AlphaFoldDB" id="A0A7W9CVX1"/>
<dbReference type="FunFam" id="3.40.640.10:FF:000014">
    <property type="entry name" value="Adenosylmethionine-8-amino-7-oxononanoate aminotransferase, probable"/>
    <property type="match status" value="1"/>
</dbReference>
<evidence type="ECO:0000256" key="2">
    <source>
        <dbReference type="ARBA" id="ARBA00022576"/>
    </source>
</evidence>
<evidence type="ECO:0000313" key="7">
    <source>
        <dbReference type="Proteomes" id="UP000523821"/>
    </source>
</evidence>
<reference evidence="6 7" key="1">
    <citation type="submission" date="2020-08" db="EMBL/GenBank/DDBJ databases">
        <title>Genomic Encyclopedia of Type Strains, Phase IV (KMG-IV): sequencing the most valuable type-strain genomes for metagenomic binning, comparative biology and taxonomic classification.</title>
        <authorList>
            <person name="Goeker M."/>
        </authorList>
    </citation>
    <scope>NUCLEOTIDE SEQUENCE [LARGE SCALE GENOMIC DNA]</scope>
    <source>
        <strain evidence="6 7">DSM 16268</strain>
    </source>
</reference>
<keyword evidence="3 6" id="KW-0808">Transferase</keyword>
<comment type="similarity">
    <text evidence="1 5">Belongs to the class-III pyridoxal-phosphate-dependent aminotransferase family.</text>
</comment>
<dbReference type="InterPro" id="IPR015424">
    <property type="entry name" value="PyrdxlP-dep_Trfase"/>
</dbReference>
<dbReference type="PANTHER" id="PTHR43094:SF1">
    <property type="entry name" value="AMINOTRANSFERASE CLASS-III"/>
    <property type="match status" value="1"/>
</dbReference>
<dbReference type="GO" id="GO:0030170">
    <property type="term" value="F:pyridoxal phosphate binding"/>
    <property type="evidence" value="ECO:0007669"/>
    <property type="project" value="InterPro"/>
</dbReference>
<dbReference type="RefSeq" id="WP_183853876.1">
    <property type="nucleotide sequence ID" value="NZ_JACHOO010000002.1"/>
</dbReference>
<evidence type="ECO:0000256" key="3">
    <source>
        <dbReference type="ARBA" id="ARBA00022679"/>
    </source>
</evidence>
<dbReference type="PANTHER" id="PTHR43094">
    <property type="entry name" value="AMINOTRANSFERASE"/>
    <property type="match status" value="1"/>
</dbReference>
<evidence type="ECO:0000313" key="6">
    <source>
        <dbReference type="EMBL" id="MBB5752327.1"/>
    </source>
</evidence>
<evidence type="ECO:0000256" key="4">
    <source>
        <dbReference type="ARBA" id="ARBA00022898"/>
    </source>
</evidence>
<dbReference type="InterPro" id="IPR005814">
    <property type="entry name" value="Aminotrans_3"/>
</dbReference>
<dbReference type="Proteomes" id="UP000523821">
    <property type="component" value="Unassembled WGS sequence"/>
</dbReference>
<protein>
    <submittedName>
        <fullName evidence="6">Putrescine aminotransferase</fullName>
        <ecNumber evidence="6">2.6.1.-</ecNumber>
    </submittedName>
</protein>
<sequence>MISNITADYRARDAAHHLHPFSEMRALNAEGSRVVVRGEGSWIWDSDGRRALDGMSGLWCVNIGHGRREIAAAVTRQMAELSYTNTFFKSTHPPAIALAEKIATLTQPHLSHVFFTGSGSEANDTVVRMVRHYWAERGKPAKQVIISRRNAYHGSTMAGASLGGMKPMHAQGGLPIPGIVHRAQPYWFGEGGEMSPEEFGIAAARDIEAAIEEIGEDNIAAFIAEPIQGAGGVIIPPETYWPEIARILAGREILTVADEVICGFGRTGRWFGSDFFGIRPDLMSIAKGLSSGYLPIGGVVVSSAVAEVLSANEFNHGFTYSAHPVCCAAALENLRILEEERLVDRVAEEIGPYLQRGWRALADHPLVGEARMVGLIGALELVPDKPSRSVAFPDTGKVGTLARDLSIANGLVMRAVRDSLIIAPPFTLSFEEADFLLAAARKTLDDTLDAARRLGLKA</sequence>
<evidence type="ECO:0000256" key="5">
    <source>
        <dbReference type="RuleBase" id="RU003560"/>
    </source>
</evidence>
<evidence type="ECO:0000256" key="1">
    <source>
        <dbReference type="ARBA" id="ARBA00008954"/>
    </source>
</evidence>
<proteinExistence type="inferred from homology"/>
<name>A0A7W9CVX1_9HYPH</name>
<comment type="caution">
    <text evidence="6">The sequence shown here is derived from an EMBL/GenBank/DDBJ whole genome shotgun (WGS) entry which is preliminary data.</text>
</comment>
<dbReference type="GO" id="GO:0008483">
    <property type="term" value="F:transaminase activity"/>
    <property type="evidence" value="ECO:0007669"/>
    <property type="project" value="UniProtKB-KW"/>
</dbReference>
<keyword evidence="4 5" id="KW-0663">Pyridoxal phosphate</keyword>
<dbReference type="InterPro" id="IPR015421">
    <property type="entry name" value="PyrdxlP-dep_Trfase_major"/>
</dbReference>
<dbReference type="Pfam" id="PF00202">
    <property type="entry name" value="Aminotran_3"/>
    <property type="match status" value="1"/>
</dbReference>
<keyword evidence="7" id="KW-1185">Reference proteome</keyword>